<keyword evidence="2" id="KW-1185">Reference proteome</keyword>
<dbReference type="AlphaFoldDB" id="A0A3M7R8E6"/>
<gene>
    <name evidence="1" type="ORF">BpHYR1_030493</name>
</gene>
<proteinExistence type="predicted"/>
<evidence type="ECO:0000313" key="2">
    <source>
        <dbReference type="Proteomes" id="UP000276133"/>
    </source>
</evidence>
<protein>
    <submittedName>
        <fullName evidence="1">Uncharacterized protein</fullName>
    </submittedName>
</protein>
<accession>A0A3M7R8E6</accession>
<comment type="caution">
    <text evidence="1">The sequence shown here is derived from an EMBL/GenBank/DDBJ whole genome shotgun (WGS) entry which is preliminary data.</text>
</comment>
<name>A0A3M7R8E6_BRAPC</name>
<reference evidence="1 2" key="1">
    <citation type="journal article" date="2018" name="Sci. Rep.">
        <title>Genomic signatures of local adaptation to the degree of environmental predictability in rotifers.</title>
        <authorList>
            <person name="Franch-Gras L."/>
            <person name="Hahn C."/>
            <person name="Garcia-Roger E.M."/>
            <person name="Carmona M.J."/>
            <person name="Serra M."/>
            <person name="Gomez A."/>
        </authorList>
    </citation>
    <scope>NUCLEOTIDE SEQUENCE [LARGE SCALE GENOMIC DNA]</scope>
    <source>
        <strain evidence="1">HYR1</strain>
    </source>
</reference>
<sequence>MKKSIIKSIIDNRLQTLHKSKASLLHLKNHLEKIIRFNSQLKIISRFMNFVNELESITNTRFMFILLKLGYYLINLLKILNFKIFDSILKYVLGIFELHNLKEAESNEIISMTEIIKTNTLRNIVSWKSELPYCYHDNKIFYTLSHFKNHSNISL</sequence>
<dbReference type="Proteomes" id="UP000276133">
    <property type="component" value="Unassembled WGS sequence"/>
</dbReference>
<evidence type="ECO:0000313" key="1">
    <source>
        <dbReference type="EMBL" id="RNA19684.1"/>
    </source>
</evidence>
<organism evidence="1 2">
    <name type="scientific">Brachionus plicatilis</name>
    <name type="common">Marine rotifer</name>
    <name type="synonym">Brachionus muelleri</name>
    <dbReference type="NCBI Taxonomy" id="10195"/>
    <lineage>
        <taxon>Eukaryota</taxon>
        <taxon>Metazoa</taxon>
        <taxon>Spiralia</taxon>
        <taxon>Gnathifera</taxon>
        <taxon>Rotifera</taxon>
        <taxon>Eurotatoria</taxon>
        <taxon>Monogononta</taxon>
        <taxon>Pseudotrocha</taxon>
        <taxon>Ploima</taxon>
        <taxon>Brachionidae</taxon>
        <taxon>Brachionus</taxon>
    </lineage>
</organism>
<dbReference type="EMBL" id="REGN01003995">
    <property type="protein sequence ID" value="RNA19684.1"/>
    <property type="molecule type" value="Genomic_DNA"/>
</dbReference>